<accession>A0A0R0LYV3</accession>
<keyword evidence="4" id="KW-1185">Reference proteome</keyword>
<evidence type="ECO:0000313" key="4">
    <source>
        <dbReference type="Proteomes" id="UP000051530"/>
    </source>
</evidence>
<feature type="chain" id="PRO_5006399029" evidence="2">
    <location>
        <begin position="18"/>
        <end position="313"/>
    </location>
</feature>
<proteinExistence type="predicted"/>
<dbReference type="EMBL" id="LGUB01000099">
    <property type="protein sequence ID" value="KRH94296.1"/>
    <property type="molecule type" value="Genomic_DNA"/>
</dbReference>
<reference evidence="3 4" key="1">
    <citation type="submission" date="2015-07" db="EMBL/GenBank/DDBJ databases">
        <title>The genome of Pseudoloma neurophilia, a relevant intracellular parasite of the zebrafish.</title>
        <authorList>
            <person name="Ndikumana S."/>
            <person name="Pelin A."/>
            <person name="Sanders J."/>
            <person name="Corradi N."/>
        </authorList>
    </citation>
    <scope>NUCLEOTIDE SEQUENCE [LARGE SCALE GENOMIC DNA]</scope>
    <source>
        <strain evidence="3 4">MK1</strain>
    </source>
</reference>
<evidence type="ECO:0000313" key="3">
    <source>
        <dbReference type="EMBL" id="KRH94296.1"/>
    </source>
</evidence>
<keyword evidence="2" id="KW-0732">Signal</keyword>
<dbReference type="VEuPathDB" id="MicrosporidiaDB:M153_3060004252"/>
<feature type="compositionally biased region" description="Polar residues" evidence="1">
    <location>
        <begin position="26"/>
        <end position="46"/>
    </location>
</feature>
<feature type="signal peptide" evidence="2">
    <location>
        <begin position="1"/>
        <end position="17"/>
    </location>
</feature>
<comment type="caution">
    <text evidence="3">The sequence shown here is derived from an EMBL/GenBank/DDBJ whole genome shotgun (WGS) entry which is preliminary data.</text>
</comment>
<protein>
    <submittedName>
        <fullName evidence="3">Uncharacterized protein</fullName>
    </submittedName>
</protein>
<name>A0A0R0LYV3_9MICR</name>
<evidence type="ECO:0000256" key="2">
    <source>
        <dbReference type="SAM" id="SignalP"/>
    </source>
</evidence>
<dbReference type="Proteomes" id="UP000051530">
    <property type="component" value="Unassembled WGS sequence"/>
</dbReference>
<feature type="region of interest" description="Disordered" evidence="1">
    <location>
        <begin position="26"/>
        <end position="64"/>
    </location>
</feature>
<evidence type="ECO:0000256" key="1">
    <source>
        <dbReference type="SAM" id="MobiDB-lite"/>
    </source>
</evidence>
<gene>
    <name evidence="3" type="ORF">M153_3060004252</name>
</gene>
<sequence length="313" mass="36953">MLRTFFYLPWIILLINTHPLGNNETKITNNPPVSNSNEQVLLNPSMSDPKDQFETDPTILSDPSKPLFKNDERINCVPSLFNVLLRLLNDDFFNSLKGKDDELAVNMLKLRKEALKNEKNQESVNKLTNNLVEFLEIKCSPYYKDVINKDMFYFLKYFLTYIVESNLDQDKKYFCVGLKDETAVFYPESASDNRTLPLFFYTNLIINGDHMSFYHGSKWVFTKKPKLIFLYYPSIQIFNKNRKKHLKIQHEDKTDKSKTVYNLKSIVFWDKNMKYNSFFIQNDKFYDQKTGGKQSITTAEISYPRLLIYELSE</sequence>
<organism evidence="3 4">
    <name type="scientific">Pseudoloma neurophilia</name>
    <dbReference type="NCBI Taxonomy" id="146866"/>
    <lineage>
        <taxon>Eukaryota</taxon>
        <taxon>Fungi</taxon>
        <taxon>Fungi incertae sedis</taxon>
        <taxon>Microsporidia</taxon>
        <taxon>Pseudoloma</taxon>
    </lineage>
</organism>
<dbReference type="AlphaFoldDB" id="A0A0R0LYV3"/>